<dbReference type="EMBL" id="GL433838">
    <property type="protein sequence ID" value="EFN58183.1"/>
    <property type="molecule type" value="Genomic_DNA"/>
</dbReference>
<dbReference type="KEGG" id="cvr:CHLNCDRAFT_142018"/>
<keyword evidence="4" id="KW-0963">Cytoplasm</keyword>
<evidence type="ECO:0000256" key="5">
    <source>
        <dbReference type="ARBA" id="ARBA00022694"/>
    </source>
</evidence>
<dbReference type="Gene3D" id="3.40.50.300">
    <property type="entry name" value="P-loop containing nucleotide triphosphate hydrolases"/>
    <property type="match status" value="1"/>
</dbReference>
<keyword evidence="5" id="KW-0819">tRNA processing</keyword>
<evidence type="ECO:0000256" key="4">
    <source>
        <dbReference type="ARBA" id="ARBA00022490"/>
    </source>
</evidence>
<proteinExistence type="inferred from homology"/>
<name>E1Z7J8_CHLVA</name>
<keyword evidence="12" id="KW-1185">Reference proteome</keyword>
<organism evidence="12">
    <name type="scientific">Chlorella variabilis</name>
    <name type="common">Green alga</name>
    <dbReference type="NCBI Taxonomy" id="554065"/>
    <lineage>
        <taxon>Eukaryota</taxon>
        <taxon>Viridiplantae</taxon>
        <taxon>Chlorophyta</taxon>
        <taxon>core chlorophytes</taxon>
        <taxon>Trebouxiophyceae</taxon>
        <taxon>Chlorellales</taxon>
        <taxon>Chlorellaceae</taxon>
        <taxon>Chlorella clade</taxon>
        <taxon>Chlorella</taxon>
    </lineage>
</organism>
<dbReference type="Pfam" id="PF02367">
    <property type="entry name" value="TsaE"/>
    <property type="match status" value="1"/>
</dbReference>
<evidence type="ECO:0000256" key="9">
    <source>
        <dbReference type="ARBA" id="ARBA00022842"/>
    </source>
</evidence>
<evidence type="ECO:0000313" key="11">
    <source>
        <dbReference type="EMBL" id="EFN58183.1"/>
    </source>
</evidence>
<keyword evidence="8" id="KW-0067">ATP-binding</keyword>
<dbReference type="AlphaFoldDB" id="E1Z7J8"/>
<accession>E1Z7J8</accession>
<protein>
    <recommendedName>
        <fullName evidence="3">tRNA threonylcarbamoyladenosine biosynthesis protein TsaE</fullName>
    </recommendedName>
    <alternativeName>
        <fullName evidence="10">t(6)A37 threonylcarbamoyladenosine biosynthesis protein TsaE</fullName>
    </alternativeName>
</protein>
<dbReference type="OrthoDB" id="507945at2759"/>
<evidence type="ECO:0000256" key="3">
    <source>
        <dbReference type="ARBA" id="ARBA00019010"/>
    </source>
</evidence>
<gene>
    <name evidence="11" type="ORF">CHLNCDRAFT_142018</name>
</gene>
<evidence type="ECO:0000256" key="2">
    <source>
        <dbReference type="ARBA" id="ARBA00007599"/>
    </source>
</evidence>
<keyword evidence="7" id="KW-0547">Nucleotide-binding</keyword>
<dbReference type="GO" id="GO:0046872">
    <property type="term" value="F:metal ion binding"/>
    <property type="evidence" value="ECO:0007669"/>
    <property type="project" value="UniProtKB-KW"/>
</dbReference>
<evidence type="ECO:0000256" key="6">
    <source>
        <dbReference type="ARBA" id="ARBA00022723"/>
    </source>
</evidence>
<dbReference type="GO" id="GO:0005524">
    <property type="term" value="F:ATP binding"/>
    <property type="evidence" value="ECO:0007669"/>
    <property type="project" value="UniProtKB-KW"/>
</dbReference>
<comment type="similarity">
    <text evidence="2">Belongs to the TsaE family.</text>
</comment>
<evidence type="ECO:0000256" key="7">
    <source>
        <dbReference type="ARBA" id="ARBA00022741"/>
    </source>
</evidence>
<evidence type="ECO:0000313" key="12">
    <source>
        <dbReference type="Proteomes" id="UP000008141"/>
    </source>
</evidence>
<dbReference type="RefSeq" id="XP_005850285.1">
    <property type="nucleotide sequence ID" value="XM_005850223.1"/>
</dbReference>
<keyword evidence="9" id="KW-0460">Magnesium</keyword>
<dbReference type="InterPro" id="IPR003442">
    <property type="entry name" value="T6A_TsaE"/>
</dbReference>
<evidence type="ECO:0000256" key="8">
    <source>
        <dbReference type="ARBA" id="ARBA00022840"/>
    </source>
</evidence>
<keyword evidence="6" id="KW-0479">Metal-binding</keyword>
<dbReference type="STRING" id="554065.E1Z7J8"/>
<dbReference type="InterPro" id="IPR027417">
    <property type="entry name" value="P-loop_NTPase"/>
</dbReference>
<evidence type="ECO:0000256" key="10">
    <source>
        <dbReference type="ARBA" id="ARBA00032441"/>
    </source>
</evidence>
<dbReference type="GeneID" id="17357379"/>
<dbReference type="GO" id="GO:0005737">
    <property type="term" value="C:cytoplasm"/>
    <property type="evidence" value="ECO:0007669"/>
    <property type="project" value="UniProtKB-SubCell"/>
</dbReference>
<dbReference type="InParanoid" id="E1Z7J8"/>
<dbReference type="PANTHER" id="PTHR33540">
    <property type="entry name" value="TRNA THREONYLCARBAMOYLADENOSINE BIOSYNTHESIS PROTEIN TSAE"/>
    <property type="match status" value="1"/>
</dbReference>
<evidence type="ECO:0000256" key="1">
    <source>
        <dbReference type="ARBA" id="ARBA00004496"/>
    </source>
</evidence>
<sequence>MAADLRAGDAFCLKGDAGGGKSTWARAFIRSAAQDQGLAVAPPPQGLRPNEYSGHGLVEPAEFGELPILHYDVGNLSRPSDADCEVIAGTFPRSVSVIEWAENLREWGAAPEQRLAIYFRRLPSQPDADVRLVTVMPHTGAWEVRVGLLQANLAISGPPAGLMMLSDDMAAQLTAGMPECLAFAT</sequence>
<comment type="subcellular location">
    <subcellularLocation>
        <location evidence="1">Cytoplasm</location>
    </subcellularLocation>
</comment>
<dbReference type="Proteomes" id="UP000008141">
    <property type="component" value="Unassembled WGS sequence"/>
</dbReference>
<reference evidence="11 12" key="1">
    <citation type="journal article" date="2010" name="Plant Cell">
        <title>The Chlorella variabilis NC64A genome reveals adaptation to photosymbiosis, coevolution with viruses, and cryptic sex.</title>
        <authorList>
            <person name="Blanc G."/>
            <person name="Duncan G."/>
            <person name="Agarkova I."/>
            <person name="Borodovsky M."/>
            <person name="Gurnon J."/>
            <person name="Kuo A."/>
            <person name="Lindquist E."/>
            <person name="Lucas S."/>
            <person name="Pangilinan J."/>
            <person name="Polle J."/>
            <person name="Salamov A."/>
            <person name="Terry A."/>
            <person name="Yamada T."/>
            <person name="Dunigan D.D."/>
            <person name="Grigoriev I.V."/>
            <person name="Claverie J.M."/>
            <person name="Van Etten J.L."/>
        </authorList>
    </citation>
    <scope>NUCLEOTIDE SEQUENCE [LARGE SCALE GENOMIC DNA]</scope>
    <source>
        <strain evidence="11 12">NC64A</strain>
    </source>
</reference>
<dbReference type="PANTHER" id="PTHR33540:SF2">
    <property type="entry name" value="TRNA THREONYLCARBAMOYLADENOSINE BIOSYNTHESIS PROTEIN TSAE"/>
    <property type="match status" value="1"/>
</dbReference>
<dbReference type="GO" id="GO:0002949">
    <property type="term" value="P:tRNA threonylcarbamoyladenosine modification"/>
    <property type="evidence" value="ECO:0007669"/>
    <property type="project" value="InterPro"/>
</dbReference>